<dbReference type="InterPro" id="IPR036631">
    <property type="entry name" value="MGMT_N_sf"/>
</dbReference>
<dbReference type="InterPro" id="IPR036388">
    <property type="entry name" value="WH-like_DNA-bd_sf"/>
</dbReference>
<dbReference type="GO" id="GO:0003908">
    <property type="term" value="F:methylated-DNA-[protein]-cysteine S-methyltransferase activity"/>
    <property type="evidence" value="ECO:0007669"/>
    <property type="project" value="UniProtKB-EC"/>
</dbReference>
<dbReference type="PANTHER" id="PTHR10815">
    <property type="entry name" value="METHYLATED-DNA--PROTEIN-CYSTEINE METHYLTRANSFERASE"/>
    <property type="match status" value="1"/>
</dbReference>
<dbReference type="Pfam" id="PF02870">
    <property type="entry name" value="Methyltransf_1N"/>
    <property type="match status" value="1"/>
</dbReference>
<dbReference type="Gene3D" id="1.10.10.10">
    <property type="entry name" value="Winged helix-like DNA-binding domain superfamily/Winged helix DNA-binding domain"/>
    <property type="match status" value="1"/>
</dbReference>
<dbReference type="InterPro" id="IPR036217">
    <property type="entry name" value="MethylDNA_cys_MeTrfase_DNAb"/>
</dbReference>
<evidence type="ECO:0000259" key="9">
    <source>
        <dbReference type="Pfam" id="PF01035"/>
    </source>
</evidence>
<dbReference type="CDD" id="cd06445">
    <property type="entry name" value="ATase"/>
    <property type="match status" value="1"/>
</dbReference>
<organism evidence="11 12">
    <name type="scientific">Candidatus Mycobacterium wuenschmannii</name>
    <dbReference type="NCBI Taxonomy" id="3027808"/>
    <lineage>
        <taxon>Bacteria</taxon>
        <taxon>Bacillati</taxon>
        <taxon>Actinomycetota</taxon>
        <taxon>Actinomycetes</taxon>
        <taxon>Mycobacteriales</taxon>
        <taxon>Mycobacteriaceae</taxon>
        <taxon>Mycobacterium</taxon>
    </lineage>
</organism>
<evidence type="ECO:0000313" key="12">
    <source>
        <dbReference type="Proteomes" id="UP001236585"/>
    </source>
</evidence>
<comment type="catalytic activity">
    <reaction evidence="7 8">
        <text>a 6-O-methyl-2'-deoxyguanosine in DNA + L-cysteinyl-[protein] = S-methyl-L-cysteinyl-[protein] + a 2'-deoxyguanosine in DNA</text>
        <dbReference type="Rhea" id="RHEA:24000"/>
        <dbReference type="Rhea" id="RHEA-COMP:10131"/>
        <dbReference type="Rhea" id="RHEA-COMP:10132"/>
        <dbReference type="Rhea" id="RHEA-COMP:11367"/>
        <dbReference type="Rhea" id="RHEA-COMP:11368"/>
        <dbReference type="ChEBI" id="CHEBI:29950"/>
        <dbReference type="ChEBI" id="CHEBI:82612"/>
        <dbReference type="ChEBI" id="CHEBI:85445"/>
        <dbReference type="ChEBI" id="CHEBI:85448"/>
        <dbReference type="EC" id="2.1.1.63"/>
    </reaction>
</comment>
<dbReference type="Gene3D" id="3.30.160.70">
    <property type="entry name" value="Methylated DNA-protein cysteine methyltransferase domain"/>
    <property type="match status" value="1"/>
</dbReference>
<dbReference type="InterPro" id="IPR014048">
    <property type="entry name" value="MethylDNA_cys_MeTrfase_DNA-bd"/>
</dbReference>
<dbReference type="HAMAP" id="MF_00772">
    <property type="entry name" value="OGT"/>
    <property type="match status" value="1"/>
</dbReference>
<dbReference type="EC" id="2.1.1.63" evidence="8"/>
<comment type="subcellular location">
    <subcellularLocation>
        <location evidence="8">Cytoplasm</location>
    </subcellularLocation>
</comment>
<comment type="catalytic activity">
    <reaction evidence="1 8">
        <text>a 4-O-methyl-thymidine in DNA + L-cysteinyl-[protein] = a thymidine in DNA + S-methyl-L-cysteinyl-[protein]</text>
        <dbReference type="Rhea" id="RHEA:53428"/>
        <dbReference type="Rhea" id="RHEA-COMP:10131"/>
        <dbReference type="Rhea" id="RHEA-COMP:10132"/>
        <dbReference type="Rhea" id="RHEA-COMP:13555"/>
        <dbReference type="Rhea" id="RHEA-COMP:13556"/>
        <dbReference type="ChEBI" id="CHEBI:29950"/>
        <dbReference type="ChEBI" id="CHEBI:82612"/>
        <dbReference type="ChEBI" id="CHEBI:137386"/>
        <dbReference type="ChEBI" id="CHEBI:137387"/>
        <dbReference type="EC" id="2.1.1.63"/>
    </reaction>
</comment>
<dbReference type="InterPro" id="IPR023546">
    <property type="entry name" value="MGMT"/>
</dbReference>
<name>A0ABY8VU16_9MYCO</name>
<keyword evidence="6 8" id="KW-0234">DNA repair</keyword>
<sequence length="171" mass="18551">MSTTRHTVVDSPIGALTLVRDDEGVTGLYYPGHWTNPDQNGFGPRVATTEDDGFDEAVNQLAEYFAGERHDFDLPLNPLGSKRARTLWQLLTQIPYGQTTTYGALARGIGDGISPRAIGGFVGHNPLSIFIPCHRVVGSTGKLTGYAGGLDRKQYLLELEKAIPVAPQALW</sequence>
<keyword evidence="4 8" id="KW-0808">Transferase</keyword>
<comment type="function">
    <text evidence="8">Involved in the cellular defense against the biological effects of O6-methylguanine (O6-MeG) and O4-methylthymine (O4-MeT) in DNA. Repairs the methylated nucleobase in DNA by stoichiometrically transferring the methyl group to a cysteine residue in the enzyme. This is a suicide reaction: the enzyme is irreversibly inactivated.</text>
</comment>
<evidence type="ECO:0000256" key="6">
    <source>
        <dbReference type="ARBA" id="ARBA00023204"/>
    </source>
</evidence>
<dbReference type="RefSeq" id="WP_285185376.1">
    <property type="nucleotide sequence ID" value="NZ_CP126981.1"/>
</dbReference>
<keyword evidence="2 8" id="KW-0963">Cytoplasm</keyword>
<protein>
    <recommendedName>
        <fullName evidence="8">Methylated-DNA--protein-cysteine methyltransferase</fullName>
        <ecNumber evidence="8">2.1.1.63</ecNumber>
    </recommendedName>
    <alternativeName>
        <fullName evidence="8">6-O-methylguanine-DNA methyltransferase</fullName>
        <shortName evidence="8">MGMT</shortName>
    </alternativeName>
    <alternativeName>
        <fullName evidence="8">O-6-methylguanine-DNA-alkyltransferase</fullName>
    </alternativeName>
</protein>
<evidence type="ECO:0000256" key="1">
    <source>
        <dbReference type="ARBA" id="ARBA00001286"/>
    </source>
</evidence>
<dbReference type="GO" id="GO:0032259">
    <property type="term" value="P:methylation"/>
    <property type="evidence" value="ECO:0007669"/>
    <property type="project" value="UniProtKB-KW"/>
</dbReference>
<evidence type="ECO:0000256" key="7">
    <source>
        <dbReference type="ARBA" id="ARBA00049348"/>
    </source>
</evidence>
<dbReference type="InterPro" id="IPR001497">
    <property type="entry name" value="MethylDNA_cys_MeTrfase_AS"/>
</dbReference>
<comment type="miscellaneous">
    <text evidence="8">This enzyme catalyzes only one turnover and therefore is not strictly catalytic. According to one definition, an enzyme is a biocatalyst that acts repeatedly and over many reaction cycles.</text>
</comment>
<keyword evidence="3 8" id="KW-0489">Methyltransferase</keyword>
<dbReference type="Proteomes" id="UP001236585">
    <property type="component" value="Chromosome"/>
</dbReference>
<evidence type="ECO:0000256" key="8">
    <source>
        <dbReference type="HAMAP-Rule" id="MF_00772"/>
    </source>
</evidence>
<evidence type="ECO:0000259" key="10">
    <source>
        <dbReference type="Pfam" id="PF02870"/>
    </source>
</evidence>
<dbReference type="SUPFAM" id="SSF46767">
    <property type="entry name" value="Methylated DNA-protein cysteine methyltransferase, C-terminal domain"/>
    <property type="match status" value="1"/>
</dbReference>
<dbReference type="InterPro" id="IPR008332">
    <property type="entry name" value="MethylG_MeTrfase_N"/>
</dbReference>
<comment type="similarity">
    <text evidence="8">Belongs to the MGMT family.</text>
</comment>
<evidence type="ECO:0000313" key="11">
    <source>
        <dbReference type="EMBL" id="WIM86157.1"/>
    </source>
</evidence>
<evidence type="ECO:0000256" key="2">
    <source>
        <dbReference type="ARBA" id="ARBA00022490"/>
    </source>
</evidence>
<feature type="domain" description="Methylguanine DNA methyltransferase ribonuclease-like" evidence="10">
    <location>
        <begin position="5"/>
        <end position="77"/>
    </location>
</feature>
<evidence type="ECO:0000256" key="4">
    <source>
        <dbReference type="ARBA" id="ARBA00022679"/>
    </source>
</evidence>
<dbReference type="SUPFAM" id="SSF53155">
    <property type="entry name" value="Methylated DNA-protein cysteine methyltransferase domain"/>
    <property type="match status" value="1"/>
</dbReference>
<dbReference type="PROSITE" id="PS00374">
    <property type="entry name" value="MGMT"/>
    <property type="match status" value="1"/>
</dbReference>
<feature type="domain" description="Methylated-DNA-[protein]-cysteine S-methyltransferase DNA binding" evidence="9">
    <location>
        <begin position="85"/>
        <end position="161"/>
    </location>
</feature>
<gene>
    <name evidence="11" type="ORF">PT015_14650</name>
</gene>
<feature type="active site" description="Nucleophile; methyl group acceptor" evidence="8">
    <location>
        <position position="133"/>
    </location>
</feature>
<evidence type="ECO:0000256" key="5">
    <source>
        <dbReference type="ARBA" id="ARBA00022763"/>
    </source>
</evidence>
<dbReference type="Pfam" id="PF01035">
    <property type="entry name" value="DNA_binding_1"/>
    <property type="match status" value="1"/>
</dbReference>
<evidence type="ECO:0000256" key="3">
    <source>
        <dbReference type="ARBA" id="ARBA00022603"/>
    </source>
</evidence>
<reference evidence="11 12" key="1">
    <citation type="journal article" date="2023" name="Microbiol. Resour. Announc.">
        <title>Complete Genome Sequence of Mycobacterium wuenschmanii, a novel Nontuberculous Mycobacterium Isolated from a captive population of Amazon Milk Frogs.</title>
        <authorList>
            <person name="Hicks J."/>
            <person name="Zeineldin M."/>
            <person name="Ward H."/>
            <person name="Wuenschmann A."/>
            <person name="Camp P."/>
            <person name="Farrell D."/>
            <person name="Lehman K."/>
            <person name="Thacker T."/>
            <person name="Cuthbert E."/>
        </authorList>
    </citation>
    <scope>NUCLEOTIDE SEQUENCE [LARGE SCALE GENOMIC DNA]</scope>
    <source>
        <strain evidence="11 12">Wuenschmanii</strain>
    </source>
</reference>
<accession>A0ABY8VU16</accession>
<keyword evidence="12" id="KW-1185">Reference proteome</keyword>
<keyword evidence="5 8" id="KW-0227">DNA damage</keyword>
<dbReference type="NCBIfam" id="TIGR00589">
    <property type="entry name" value="ogt"/>
    <property type="match status" value="1"/>
</dbReference>
<proteinExistence type="inferred from homology"/>
<dbReference type="EMBL" id="CP126981">
    <property type="protein sequence ID" value="WIM86157.1"/>
    <property type="molecule type" value="Genomic_DNA"/>
</dbReference>
<dbReference type="PANTHER" id="PTHR10815:SF5">
    <property type="entry name" value="METHYLATED-DNA--PROTEIN-CYSTEINE METHYLTRANSFERASE"/>
    <property type="match status" value="1"/>
</dbReference>